<dbReference type="Gene3D" id="3.40.50.11340">
    <property type="match status" value="1"/>
</dbReference>
<keyword evidence="5 6" id="KW-0961">Cell wall biogenesis/degradation</keyword>
<dbReference type="OMA" id="CFHAPHV"/>
<reference evidence="8" key="3">
    <citation type="submission" date="2020-12" db="UniProtKB">
        <authorList>
            <consortium name="EnsemblPlants"/>
        </authorList>
    </citation>
    <scope>IDENTIFICATION</scope>
</reference>
<reference evidence="7 9" key="2">
    <citation type="journal article" date="2018" name="Plant J.">
        <title>The Physcomitrella patens chromosome-scale assembly reveals moss genome structure and evolution.</title>
        <authorList>
            <person name="Lang D."/>
            <person name="Ullrich K.K."/>
            <person name="Murat F."/>
            <person name="Fuchs J."/>
            <person name="Jenkins J."/>
            <person name="Haas F.B."/>
            <person name="Piednoel M."/>
            <person name="Gundlach H."/>
            <person name="Van Bel M."/>
            <person name="Meyberg R."/>
            <person name="Vives C."/>
            <person name="Morata J."/>
            <person name="Symeonidi A."/>
            <person name="Hiss M."/>
            <person name="Muchero W."/>
            <person name="Kamisugi Y."/>
            <person name="Saleh O."/>
            <person name="Blanc G."/>
            <person name="Decker E.L."/>
            <person name="van Gessel N."/>
            <person name="Grimwood J."/>
            <person name="Hayes R.D."/>
            <person name="Graham S.W."/>
            <person name="Gunter L.E."/>
            <person name="McDaniel S.F."/>
            <person name="Hoernstein S.N.W."/>
            <person name="Larsson A."/>
            <person name="Li F.W."/>
            <person name="Perroud P.F."/>
            <person name="Phillips J."/>
            <person name="Ranjan P."/>
            <person name="Rokshar D.S."/>
            <person name="Rothfels C.J."/>
            <person name="Schneider L."/>
            <person name="Shu S."/>
            <person name="Stevenson D.W."/>
            <person name="Thummler F."/>
            <person name="Tillich M."/>
            <person name="Villarreal Aguilar J.C."/>
            <person name="Widiez T."/>
            <person name="Wong G.K."/>
            <person name="Wymore A."/>
            <person name="Zhang Y."/>
            <person name="Zimmer A.D."/>
            <person name="Quatrano R.S."/>
            <person name="Mayer K.F.X."/>
            <person name="Goodstein D."/>
            <person name="Casacuberta J.M."/>
            <person name="Vandepoele K."/>
            <person name="Reski R."/>
            <person name="Cuming A.C."/>
            <person name="Tuskan G.A."/>
            <person name="Maumus F."/>
            <person name="Salse J."/>
            <person name="Schmutz J."/>
            <person name="Rensing S.A."/>
        </authorList>
    </citation>
    <scope>NUCLEOTIDE SEQUENCE [LARGE SCALE GENOMIC DNA]</scope>
    <source>
        <strain evidence="8 9">cv. Gransden 2004</strain>
    </source>
</reference>
<dbReference type="EMBL" id="ABEU02000012">
    <property type="protein sequence ID" value="PNR43785.1"/>
    <property type="molecule type" value="Genomic_DNA"/>
</dbReference>
<comment type="subcellular location">
    <subcellularLocation>
        <location evidence="6">Golgi apparatus</location>
        <location evidence="6">Golgi stack membrane</location>
        <topology evidence="6">Single-pass type II membrane protein</topology>
    </subcellularLocation>
</comment>
<dbReference type="GO" id="GO:0032580">
    <property type="term" value="C:Golgi cisterna membrane"/>
    <property type="evidence" value="ECO:0007669"/>
    <property type="project" value="UniProtKB-SubCell"/>
</dbReference>
<feature type="transmembrane region" description="Helical" evidence="6">
    <location>
        <begin position="39"/>
        <end position="61"/>
    </location>
</feature>
<dbReference type="Gramene" id="Pp3c12_12070V3.4">
    <property type="protein sequence ID" value="Pp3c12_12070V3.4"/>
    <property type="gene ID" value="Pp3c12_12070"/>
</dbReference>
<comment type="function">
    <text evidence="6">May be involved in cell wall biosynthesis.</text>
</comment>
<keyword evidence="6" id="KW-0333">Golgi apparatus</keyword>
<dbReference type="Gramene" id="Pp3c12_12070V3.1">
    <property type="protein sequence ID" value="Pp3c12_12070V3.1"/>
    <property type="gene ID" value="Pp3c12_12070"/>
</dbReference>
<keyword evidence="4" id="KW-0325">Glycoprotein</keyword>
<keyword evidence="3 6" id="KW-0808">Transferase</keyword>
<name>A0A2K1JQH1_PHYPA</name>
<evidence type="ECO:0000256" key="1">
    <source>
        <dbReference type="ARBA" id="ARBA00010481"/>
    </source>
</evidence>
<dbReference type="Gramene" id="Pp3c12_12070V3.3">
    <property type="protein sequence ID" value="Pp3c12_12070V3.3"/>
    <property type="gene ID" value="Pp3c12_12070"/>
</dbReference>
<keyword evidence="9" id="KW-1185">Reference proteome</keyword>
<keyword evidence="6" id="KW-0812">Transmembrane</keyword>
<sequence length="596" mass="67153">MFPRWIRRGESDLVTARNKTHGKDSEIPSACFGKTMLQVLLVVFWGLLVLHLVSLTSTLSIRQLVVSSSLAVRGITADEVDNIQPQTNEAVGGLTEDLVPPREADKTLGGLTEEFVAQGEADNTLGGLLLSPELFEDSRCISRSREYQLRKPSTFKPSPYLISKLRDYERRHLKCAHEAKKFSPQTNATEQDFGGCRFIVWMAISGLGNRIMTLTSAFVYALLTNRVLIVDRGLGTDELFCEPFPSTSWLLPESFPNEWMNNLGSNSTSKFGFLARNFTFTSSHNGYSYIDIMHSSDKDDTKFFCANCPSYLSSFPWLFMRSNQYFLPGLHLVPEFHDELDKMFPERQTVFHHIVRYLMHPSDAVWGLISSFYETHLANSQHKVGLQIRVLSDDPALLEVFPDLVLKCAQEKKLLPDVALNTNNSAVGNQISNSVSVLVASLRVVFYNRIRELYLNHPTTDGQQVGVYTASHDEVQFLNFLSHDMKALADMYLLSFSDTLVTTSWSTFGYVAQGISGVNPWILTKFDTTDTVPEYIKNYGICNRGISIDPCFHNTPQMDCENRGWTTDPGKMLPYIQHCEDVPWGIKIMDPATGGH</sequence>
<keyword evidence="6" id="KW-0472">Membrane</keyword>
<evidence type="ECO:0000256" key="3">
    <source>
        <dbReference type="ARBA" id="ARBA00022679"/>
    </source>
</evidence>
<dbReference type="KEGG" id="ppp:112289411"/>
<gene>
    <name evidence="8" type="primary">LOC112289411</name>
    <name evidence="7" type="ORF">PHYPA_016168</name>
</gene>
<reference evidence="7 9" key="1">
    <citation type="journal article" date="2008" name="Science">
        <title>The Physcomitrella genome reveals evolutionary insights into the conquest of land by plants.</title>
        <authorList>
            <person name="Rensing S."/>
            <person name="Lang D."/>
            <person name="Zimmer A."/>
            <person name="Terry A."/>
            <person name="Salamov A."/>
            <person name="Shapiro H."/>
            <person name="Nishiyama T."/>
            <person name="Perroud P.-F."/>
            <person name="Lindquist E."/>
            <person name="Kamisugi Y."/>
            <person name="Tanahashi T."/>
            <person name="Sakakibara K."/>
            <person name="Fujita T."/>
            <person name="Oishi K."/>
            <person name="Shin-I T."/>
            <person name="Kuroki Y."/>
            <person name="Toyoda A."/>
            <person name="Suzuki Y."/>
            <person name="Hashimoto A."/>
            <person name="Yamaguchi K."/>
            <person name="Sugano A."/>
            <person name="Kohara Y."/>
            <person name="Fujiyama A."/>
            <person name="Anterola A."/>
            <person name="Aoki S."/>
            <person name="Ashton N."/>
            <person name="Barbazuk W.B."/>
            <person name="Barker E."/>
            <person name="Bennetzen J."/>
            <person name="Bezanilla M."/>
            <person name="Blankenship R."/>
            <person name="Cho S.H."/>
            <person name="Dutcher S."/>
            <person name="Estelle M."/>
            <person name="Fawcett J.A."/>
            <person name="Gundlach H."/>
            <person name="Hanada K."/>
            <person name="Heyl A."/>
            <person name="Hicks K.A."/>
            <person name="Hugh J."/>
            <person name="Lohr M."/>
            <person name="Mayer K."/>
            <person name="Melkozernov A."/>
            <person name="Murata T."/>
            <person name="Nelson D."/>
            <person name="Pils B."/>
            <person name="Prigge M."/>
            <person name="Reiss B."/>
            <person name="Renner T."/>
            <person name="Rombauts S."/>
            <person name="Rushton P."/>
            <person name="Sanderfoot A."/>
            <person name="Schween G."/>
            <person name="Shiu S.-H."/>
            <person name="Stueber K."/>
            <person name="Theodoulou F.L."/>
            <person name="Tu H."/>
            <person name="Van de Peer Y."/>
            <person name="Verrier P.J."/>
            <person name="Waters E."/>
            <person name="Wood A."/>
            <person name="Yang L."/>
            <person name="Cove D."/>
            <person name="Cuming A."/>
            <person name="Hasebe M."/>
            <person name="Lucas S."/>
            <person name="Mishler D.B."/>
            <person name="Reski R."/>
            <person name="Grigoriev I."/>
            <person name="Quatrano R.S."/>
            <person name="Boore J.L."/>
        </authorList>
    </citation>
    <scope>NUCLEOTIDE SEQUENCE [LARGE SCALE GENOMIC DNA]</scope>
    <source>
        <strain evidence="8 9">cv. Gransden 2004</strain>
    </source>
</reference>
<dbReference type="EnsemblPlants" id="Pp3c12_12070V3.1">
    <property type="protein sequence ID" value="Pp3c12_12070V3.1"/>
    <property type="gene ID" value="Pp3c12_12070"/>
</dbReference>
<evidence type="ECO:0000313" key="8">
    <source>
        <dbReference type="EnsemblPlants" id="Pp3c12_12070V3.1"/>
    </source>
</evidence>
<keyword evidence="2 6" id="KW-0328">Glycosyltransferase</keyword>
<organism evidence="7">
    <name type="scientific">Physcomitrium patens</name>
    <name type="common">Spreading-leaved earth moss</name>
    <name type="synonym">Physcomitrella patens</name>
    <dbReference type="NCBI Taxonomy" id="3218"/>
    <lineage>
        <taxon>Eukaryota</taxon>
        <taxon>Viridiplantae</taxon>
        <taxon>Streptophyta</taxon>
        <taxon>Embryophyta</taxon>
        <taxon>Bryophyta</taxon>
        <taxon>Bryophytina</taxon>
        <taxon>Bryopsida</taxon>
        <taxon>Funariidae</taxon>
        <taxon>Funariales</taxon>
        <taxon>Funariaceae</taxon>
        <taxon>Physcomitrium</taxon>
    </lineage>
</organism>
<dbReference type="EC" id="2.4.1.-" evidence="6"/>
<evidence type="ECO:0000313" key="7">
    <source>
        <dbReference type="EMBL" id="PNR43785.1"/>
    </source>
</evidence>
<comment type="similarity">
    <text evidence="1 6">Belongs to the glycosyltransferase 37 family.</text>
</comment>
<evidence type="ECO:0000256" key="4">
    <source>
        <dbReference type="ARBA" id="ARBA00023180"/>
    </source>
</evidence>
<evidence type="ECO:0000256" key="6">
    <source>
        <dbReference type="RuleBase" id="RU367004"/>
    </source>
</evidence>
<dbReference type="GO" id="GO:0008107">
    <property type="term" value="F:galactoside 2-alpha-L-fucosyltransferase activity"/>
    <property type="evidence" value="ECO:0007669"/>
    <property type="project" value="InterPro"/>
</dbReference>
<dbReference type="RefSeq" id="XP_073393664.1">
    <property type="nucleotide sequence ID" value="XM_073537563.1"/>
</dbReference>
<dbReference type="GeneID" id="112289411"/>
<dbReference type="Gramene" id="Pp3c12_12070V3.5">
    <property type="protein sequence ID" value="Pp3c12_12070V3.5"/>
    <property type="gene ID" value="Pp3c12_12070"/>
</dbReference>
<evidence type="ECO:0000313" key="9">
    <source>
        <dbReference type="Proteomes" id="UP000006727"/>
    </source>
</evidence>
<dbReference type="EnsemblPlants" id="Pp3c12_12070V3.5">
    <property type="protein sequence ID" value="Pp3c12_12070V3.5"/>
    <property type="gene ID" value="Pp3c12_12070"/>
</dbReference>
<dbReference type="GO" id="GO:0009969">
    <property type="term" value="P:xyloglucan biosynthetic process"/>
    <property type="evidence" value="ECO:0000318"/>
    <property type="project" value="GO_Central"/>
</dbReference>
<evidence type="ECO:0000256" key="5">
    <source>
        <dbReference type="ARBA" id="ARBA00023316"/>
    </source>
</evidence>
<dbReference type="AlphaFoldDB" id="A0A2K1JQH1"/>
<dbReference type="Gramene" id="Pp3c12_12070V3.2">
    <property type="protein sequence ID" value="Pp3c12_12070V3.2"/>
    <property type="gene ID" value="Pp3c12_12070"/>
</dbReference>
<dbReference type="OrthoDB" id="428346at2759"/>
<dbReference type="Pfam" id="PF03254">
    <property type="entry name" value="XG_FTase"/>
    <property type="match status" value="1"/>
</dbReference>
<protein>
    <recommendedName>
        <fullName evidence="6">Fucosyltransferase</fullName>
        <ecNumber evidence="6">2.4.1.-</ecNumber>
    </recommendedName>
</protein>
<proteinExistence type="inferred from homology"/>
<dbReference type="FunCoup" id="A0A2K1JQH1">
    <property type="interactions" value="1732"/>
</dbReference>
<dbReference type="GO" id="GO:0071555">
    <property type="term" value="P:cell wall organization"/>
    <property type="evidence" value="ECO:0007669"/>
    <property type="project" value="UniProtKB-UniRule"/>
</dbReference>
<dbReference type="RefSeq" id="XP_024390367.1">
    <property type="nucleotide sequence ID" value="XM_024534599.2"/>
</dbReference>
<dbReference type="RefSeq" id="XP_024390366.1">
    <property type="nucleotide sequence ID" value="XM_024534598.2"/>
</dbReference>
<dbReference type="PANTHER" id="PTHR31889">
    <property type="entry name" value="FUCOSYLTRANSFERASE 2-RELATED"/>
    <property type="match status" value="1"/>
</dbReference>
<keyword evidence="6" id="KW-1133">Transmembrane helix</keyword>
<dbReference type="FunFam" id="3.40.50.11340:FF:000006">
    <property type="entry name" value="Galactoside 2-alpha-L-fucosyltransferase-like"/>
    <property type="match status" value="1"/>
</dbReference>
<dbReference type="EnsemblPlants" id="Pp3c12_12070V3.3">
    <property type="protein sequence ID" value="Pp3c12_12070V3.3"/>
    <property type="gene ID" value="Pp3c12_12070"/>
</dbReference>
<dbReference type="EnsemblPlants" id="Pp3c12_12070V3.4">
    <property type="protein sequence ID" value="Pp3c12_12070V3.4"/>
    <property type="gene ID" value="Pp3c12_12070"/>
</dbReference>
<dbReference type="GO" id="GO:0042546">
    <property type="term" value="P:cell wall biogenesis"/>
    <property type="evidence" value="ECO:0007669"/>
    <property type="project" value="InterPro"/>
</dbReference>
<dbReference type="Proteomes" id="UP000006727">
    <property type="component" value="Chromosome 12"/>
</dbReference>
<dbReference type="PANTHER" id="PTHR31889:SF2">
    <property type="entry name" value="FUCOSYLTRANSFERASE 3"/>
    <property type="match status" value="1"/>
</dbReference>
<dbReference type="RefSeq" id="XP_024390371.1">
    <property type="nucleotide sequence ID" value="XM_024534603.2"/>
</dbReference>
<evidence type="ECO:0000256" key="2">
    <source>
        <dbReference type="ARBA" id="ARBA00022676"/>
    </source>
</evidence>
<dbReference type="InterPro" id="IPR004938">
    <property type="entry name" value="XG_FTase"/>
</dbReference>
<dbReference type="PaxDb" id="3218-PP1S352_42V6.1"/>
<accession>A0A2K1JQH1</accession>
<dbReference type="RefSeq" id="XP_024390368.1">
    <property type="nucleotide sequence ID" value="XM_024534600.2"/>
</dbReference>
<dbReference type="STRING" id="3218.A0A2K1JQH1"/>
<dbReference type="EnsemblPlants" id="Pp3c12_12070V3.2">
    <property type="protein sequence ID" value="Pp3c12_12070V3.2"/>
    <property type="gene ID" value="Pp3c12_12070"/>
</dbReference>